<sequence>MSNPTPVEAAVPEAGSQYFGRRAAKLLLVVIREGTCPAKRPKVAFSAAIGGESRAIGPFTTDITLIYKRVINIGSAYSTISGVYYFTFSYHAGGNNLVQLNLYKNNKLLVASFDHQSVYDNADNGGNAVFVQLQQGDQVFVRLIANTHIWGNDALSTFSGCLVVE</sequence>
<keyword evidence="3" id="KW-0732">Signal</keyword>
<comment type="caution">
    <text evidence="5">The sequence shown here is derived from an EMBL/GenBank/DDBJ whole genome shotgun (WGS) entry which is preliminary data.</text>
</comment>
<evidence type="ECO:0000313" key="5">
    <source>
        <dbReference type="EMBL" id="TNN60931.1"/>
    </source>
</evidence>
<dbReference type="PANTHER" id="PTHR22923">
    <property type="entry name" value="CEREBELLIN-RELATED"/>
    <property type="match status" value="1"/>
</dbReference>
<proteinExistence type="predicted"/>
<dbReference type="InterPro" id="IPR008983">
    <property type="entry name" value="Tumour_necrosis_fac-like_dom"/>
</dbReference>
<dbReference type="PRINTS" id="PR00007">
    <property type="entry name" value="COMPLEMNTC1Q"/>
</dbReference>
<dbReference type="GO" id="GO:0005576">
    <property type="term" value="C:extracellular region"/>
    <property type="evidence" value="ECO:0007669"/>
    <property type="project" value="UniProtKB-SubCell"/>
</dbReference>
<comment type="subcellular location">
    <subcellularLocation>
        <location evidence="1">Secreted</location>
    </subcellularLocation>
</comment>
<accession>A0A4Z2H5L5</accession>
<evidence type="ECO:0000313" key="6">
    <source>
        <dbReference type="Proteomes" id="UP000314294"/>
    </source>
</evidence>
<gene>
    <name evidence="5" type="primary">Caprin2</name>
    <name evidence="5" type="ORF">EYF80_028811</name>
</gene>
<evidence type="ECO:0000256" key="2">
    <source>
        <dbReference type="ARBA" id="ARBA00022525"/>
    </source>
</evidence>
<dbReference type="PROSITE" id="PS50871">
    <property type="entry name" value="C1Q"/>
    <property type="match status" value="1"/>
</dbReference>
<feature type="domain" description="C1q" evidence="4">
    <location>
        <begin position="79"/>
        <end position="165"/>
    </location>
</feature>
<dbReference type="InterPro" id="IPR001073">
    <property type="entry name" value="C1q_dom"/>
</dbReference>
<dbReference type="EMBL" id="SRLO01000324">
    <property type="protein sequence ID" value="TNN60931.1"/>
    <property type="molecule type" value="Genomic_DNA"/>
</dbReference>
<name>A0A4Z2H5L5_9TELE</name>
<reference evidence="5 6" key="1">
    <citation type="submission" date="2019-03" db="EMBL/GenBank/DDBJ databases">
        <title>First draft genome of Liparis tanakae, snailfish: a comprehensive survey of snailfish specific genes.</title>
        <authorList>
            <person name="Kim W."/>
            <person name="Song I."/>
            <person name="Jeong J.-H."/>
            <person name="Kim D."/>
            <person name="Kim S."/>
            <person name="Ryu S."/>
            <person name="Song J.Y."/>
            <person name="Lee S.K."/>
        </authorList>
    </citation>
    <scope>NUCLEOTIDE SEQUENCE [LARGE SCALE GENOMIC DNA]</scope>
    <source>
        <tissue evidence="5">Muscle</tissue>
    </source>
</reference>
<dbReference type="AlphaFoldDB" id="A0A4Z2H5L5"/>
<dbReference type="Gene3D" id="2.60.120.40">
    <property type="match status" value="1"/>
</dbReference>
<dbReference type="OrthoDB" id="6154955at2759"/>
<dbReference type="Pfam" id="PF00386">
    <property type="entry name" value="C1q"/>
    <property type="match status" value="1"/>
</dbReference>
<protein>
    <submittedName>
        <fullName evidence="5">Caprin-2</fullName>
    </submittedName>
</protein>
<keyword evidence="6" id="KW-1185">Reference proteome</keyword>
<keyword evidence="2" id="KW-0964">Secreted</keyword>
<dbReference type="PANTHER" id="PTHR22923:SF102">
    <property type="entry name" value="CEREBELLIN 13-RELATED"/>
    <property type="match status" value="1"/>
</dbReference>
<dbReference type="Proteomes" id="UP000314294">
    <property type="component" value="Unassembled WGS sequence"/>
</dbReference>
<dbReference type="InterPro" id="IPR050822">
    <property type="entry name" value="Cerebellin_Synaptic_Org"/>
</dbReference>
<evidence type="ECO:0000259" key="4">
    <source>
        <dbReference type="PROSITE" id="PS50871"/>
    </source>
</evidence>
<dbReference type="SUPFAM" id="SSF49842">
    <property type="entry name" value="TNF-like"/>
    <property type="match status" value="1"/>
</dbReference>
<evidence type="ECO:0000256" key="1">
    <source>
        <dbReference type="ARBA" id="ARBA00004613"/>
    </source>
</evidence>
<dbReference type="SMART" id="SM00110">
    <property type="entry name" value="C1Q"/>
    <property type="match status" value="1"/>
</dbReference>
<evidence type="ECO:0000256" key="3">
    <source>
        <dbReference type="ARBA" id="ARBA00022729"/>
    </source>
</evidence>
<organism evidence="5 6">
    <name type="scientific">Liparis tanakae</name>
    <name type="common">Tanaka's snailfish</name>
    <dbReference type="NCBI Taxonomy" id="230148"/>
    <lineage>
        <taxon>Eukaryota</taxon>
        <taxon>Metazoa</taxon>
        <taxon>Chordata</taxon>
        <taxon>Craniata</taxon>
        <taxon>Vertebrata</taxon>
        <taxon>Euteleostomi</taxon>
        <taxon>Actinopterygii</taxon>
        <taxon>Neopterygii</taxon>
        <taxon>Teleostei</taxon>
        <taxon>Neoteleostei</taxon>
        <taxon>Acanthomorphata</taxon>
        <taxon>Eupercaria</taxon>
        <taxon>Perciformes</taxon>
        <taxon>Cottioidei</taxon>
        <taxon>Cottales</taxon>
        <taxon>Liparidae</taxon>
        <taxon>Liparis</taxon>
    </lineage>
</organism>